<name>A0A7U2R9B4_FLAPS</name>
<dbReference type="PANTHER" id="PTHR47893:SF1">
    <property type="entry name" value="REGULATORY PROTEIN PCHR"/>
    <property type="match status" value="1"/>
</dbReference>
<reference evidence="5 6" key="1">
    <citation type="submission" date="2020-07" db="EMBL/GenBank/DDBJ databases">
        <title>Genomic characterization of Flavobacterium psychrophilum strains.</title>
        <authorList>
            <person name="Castillo D."/>
            <person name="Jorgensen J."/>
            <person name="Middelboe M."/>
        </authorList>
    </citation>
    <scope>NUCLEOTIDE SEQUENCE [LARGE SCALE GENOMIC DNA]</scope>
    <source>
        <strain evidence="5 6">FPS-R7</strain>
    </source>
</reference>
<dbReference type="SMART" id="SM00342">
    <property type="entry name" value="HTH_ARAC"/>
    <property type="match status" value="1"/>
</dbReference>
<organism evidence="5 6">
    <name type="scientific">Flavobacterium psychrophilum</name>
    <dbReference type="NCBI Taxonomy" id="96345"/>
    <lineage>
        <taxon>Bacteria</taxon>
        <taxon>Pseudomonadati</taxon>
        <taxon>Bacteroidota</taxon>
        <taxon>Flavobacteriia</taxon>
        <taxon>Flavobacteriales</taxon>
        <taxon>Flavobacteriaceae</taxon>
        <taxon>Flavobacterium</taxon>
    </lineage>
</organism>
<dbReference type="GO" id="GO:0043565">
    <property type="term" value="F:sequence-specific DNA binding"/>
    <property type="evidence" value="ECO:0007669"/>
    <property type="project" value="InterPro"/>
</dbReference>
<evidence type="ECO:0000259" key="4">
    <source>
        <dbReference type="PROSITE" id="PS01124"/>
    </source>
</evidence>
<dbReference type="GO" id="GO:0003700">
    <property type="term" value="F:DNA-binding transcription factor activity"/>
    <property type="evidence" value="ECO:0007669"/>
    <property type="project" value="InterPro"/>
</dbReference>
<evidence type="ECO:0000313" key="6">
    <source>
        <dbReference type="Proteomes" id="UP000596329"/>
    </source>
</evidence>
<dbReference type="Proteomes" id="UP000596329">
    <property type="component" value="Chromosome"/>
</dbReference>
<evidence type="ECO:0000256" key="3">
    <source>
        <dbReference type="ARBA" id="ARBA00023163"/>
    </source>
</evidence>
<evidence type="ECO:0000256" key="2">
    <source>
        <dbReference type="ARBA" id="ARBA00023125"/>
    </source>
</evidence>
<proteinExistence type="predicted"/>
<dbReference type="InterPro" id="IPR018060">
    <property type="entry name" value="HTH_AraC"/>
</dbReference>
<accession>A0A7U2R9B4</accession>
<dbReference type="PANTHER" id="PTHR47893">
    <property type="entry name" value="REGULATORY PROTEIN PCHR"/>
    <property type="match status" value="1"/>
</dbReference>
<dbReference type="RefSeq" id="WP_071957649.1">
    <property type="nucleotide sequence ID" value="NZ_CP059075.1"/>
</dbReference>
<dbReference type="EMBL" id="CP059075">
    <property type="protein sequence ID" value="QRE03064.1"/>
    <property type="molecule type" value="Genomic_DNA"/>
</dbReference>
<evidence type="ECO:0000313" key="5">
    <source>
        <dbReference type="EMBL" id="QRE03064.1"/>
    </source>
</evidence>
<dbReference type="PROSITE" id="PS00041">
    <property type="entry name" value="HTH_ARAC_FAMILY_1"/>
    <property type="match status" value="1"/>
</dbReference>
<keyword evidence="1" id="KW-0805">Transcription regulation</keyword>
<protein>
    <submittedName>
        <fullName evidence="5">Helix-turn-helix transcriptional regulator</fullName>
    </submittedName>
</protein>
<dbReference type="InterPro" id="IPR020449">
    <property type="entry name" value="Tscrpt_reg_AraC-type_HTH"/>
</dbReference>
<evidence type="ECO:0000256" key="1">
    <source>
        <dbReference type="ARBA" id="ARBA00023015"/>
    </source>
</evidence>
<dbReference type="AlphaFoldDB" id="A0A7U2R9B4"/>
<keyword evidence="3" id="KW-0804">Transcription</keyword>
<keyword evidence="2" id="KW-0238">DNA-binding</keyword>
<dbReference type="InterPro" id="IPR009057">
    <property type="entry name" value="Homeodomain-like_sf"/>
</dbReference>
<feature type="domain" description="HTH araC/xylS-type" evidence="4">
    <location>
        <begin position="221"/>
        <end position="319"/>
    </location>
</feature>
<sequence length="327" mass="38412">MLIKIEQEGEIIELREHILLKNEKGYSEHTVSVGKGIYKDFLFKEIYIGYAHLVFEEKTKISFTNKTESIKMHFVLSGNTLMHSETQTHPFKSYHHNLIYSPKTKTNWEWQADNELQLFEVNMKIDFFKKYISKKDPYISLFIDAIEKQIPYCLIKENLTATAEIISIIKEIIHCEREQIYKKMFIESKIIQLLLLQLEQLYHNNCPLKYPLKKSDSTKMYQVRDIILDNLKHPFSLKELAHLVGTNEFTLKKGFKTIFGTTVFGFLNNIKMEKAQNLLTEQELTITQIAELVGYKNAAHFTTAFKKKYGTLPSTLKKQRNNVFHLN</sequence>
<dbReference type="PROSITE" id="PS01124">
    <property type="entry name" value="HTH_ARAC_FAMILY_2"/>
    <property type="match status" value="1"/>
</dbReference>
<dbReference type="PRINTS" id="PR00032">
    <property type="entry name" value="HTHARAC"/>
</dbReference>
<dbReference type="Gene3D" id="1.10.10.60">
    <property type="entry name" value="Homeodomain-like"/>
    <property type="match status" value="1"/>
</dbReference>
<gene>
    <name evidence="5" type="ORF">H0H26_09145</name>
</gene>
<dbReference type="SUPFAM" id="SSF46689">
    <property type="entry name" value="Homeodomain-like"/>
    <property type="match status" value="2"/>
</dbReference>
<dbReference type="InterPro" id="IPR018062">
    <property type="entry name" value="HTH_AraC-typ_CS"/>
</dbReference>
<dbReference type="Pfam" id="PF12833">
    <property type="entry name" value="HTH_18"/>
    <property type="match status" value="1"/>
</dbReference>
<dbReference type="InterPro" id="IPR053142">
    <property type="entry name" value="PchR_regulatory_protein"/>
</dbReference>